<name>A0ABU2ZMJ8_9SPHN</name>
<dbReference type="SUPFAM" id="SSF159283">
    <property type="entry name" value="Guanosine diphospho-D-mannose pyrophosphorylase/mannose-6-phosphate isomerase linker domain"/>
    <property type="match status" value="1"/>
</dbReference>
<protein>
    <submittedName>
        <fullName evidence="2">Mannose-1-phosphate guanylyltransferase</fullName>
    </submittedName>
</protein>
<evidence type="ECO:0000313" key="2">
    <source>
        <dbReference type="EMBL" id="MDT0576809.1"/>
    </source>
</evidence>
<comment type="caution">
    <text evidence="2">The sequence shown here is derived from an EMBL/GenBank/DDBJ whole genome shotgun (WGS) entry which is preliminary data.</text>
</comment>
<evidence type="ECO:0000313" key="3">
    <source>
        <dbReference type="Proteomes" id="UP001259803"/>
    </source>
</evidence>
<dbReference type="InterPro" id="IPR005835">
    <property type="entry name" value="NTP_transferase_dom"/>
</dbReference>
<dbReference type="InterPro" id="IPR029044">
    <property type="entry name" value="Nucleotide-diphossugar_trans"/>
</dbReference>
<feature type="domain" description="Nucleotidyl transferase" evidence="1">
    <location>
        <begin position="6"/>
        <end position="278"/>
    </location>
</feature>
<evidence type="ECO:0000259" key="1">
    <source>
        <dbReference type="Pfam" id="PF00483"/>
    </source>
</evidence>
<keyword evidence="2" id="KW-0548">Nucleotidyltransferase</keyword>
<dbReference type="EMBL" id="JAVRHS010000011">
    <property type="protein sequence ID" value="MDT0576809.1"/>
    <property type="molecule type" value="Genomic_DNA"/>
</dbReference>
<dbReference type="PANTHER" id="PTHR46390">
    <property type="entry name" value="MANNOSE-1-PHOSPHATE GUANYLYLTRANSFERASE"/>
    <property type="match status" value="1"/>
</dbReference>
<sequence length="343" mass="36841">MTTMVPVVLCGGSGTRLWPRSRTARPKPFIPLVDDTPLFCKTLERCSDPDLFTTPVVVTNEAQLDLVEQQSCGTEVRIIVEPTARNTGPAIALAAFSLPADAVMLVCPSDHHIEDTQAFIAAARKAAELAAQGWLVTFGIAATHPETGFGYLRQGKPIGDLGYQVERFIEKPDVGTARELLATGQYSWNGGIFAFRAGTFVDELVSHRPEMAIAVEEAIRSGQTDGQRFFPDANSFADVQGESVDHAVMENTRAAAMVPATMGWSDIGNWHALRAVRTADGDGNVQRGKVELVDCRNVMVDTDGPSVSVIGLDDVIVVVDGNDILVTTALGAQKVGHLRGVER</sequence>
<organism evidence="2 3">
    <name type="scientific">Croceicoccus esteveae</name>
    <dbReference type="NCBI Taxonomy" id="3075597"/>
    <lineage>
        <taxon>Bacteria</taxon>
        <taxon>Pseudomonadati</taxon>
        <taxon>Pseudomonadota</taxon>
        <taxon>Alphaproteobacteria</taxon>
        <taxon>Sphingomonadales</taxon>
        <taxon>Erythrobacteraceae</taxon>
        <taxon>Croceicoccus</taxon>
    </lineage>
</organism>
<dbReference type="RefSeq" id="WP_311341378.1">
    <property type="nucleotide sequence ID" value="NZ_JAVRHS010000011.1"/>
</dbReference>
<dbReference type="CDD" id="cd02509">
    <property type="entry name" value="GDP-M1P_Guanylyltransferase"/>
    <property type="match status" value="1"/>
</dbReference>
<dbReference type="InterPro" id="IPR051161">
    <property type="entry name" value="Mannose-6P_isomerase_type2"/>
</dbReference>
<accession>A0ABU2ZMJ8</accession>
<dbReference type="PANTHER" id="PTHR46390:SF1">
    <property type="entry name" value="MANNOSE-1-PHOSPHATE GUANYLYLTRANSFERASE"/>
    <property type="match status" value="1"/>
</dbReference>
<dbReference type="Gene3D" id="3.90.550.10">
    <property type="entry name" value="Spore Coat Polysaccharide Biosynthesis Protein SpsA, Chain A"/>
    <property type="match status" value="1"/>
</dbReference>
<proteinExistence type="predicted"/>
<reference evidence="2 3" key="1">
    <citation type="submission" date="2023-09" db="EMBL/GenBank/DDBJ databases">
        <authorList>
            <person name="Rey-Velasco X."/>
        </authorList>
    </citation>
    <scope>NUCLEOTIDE SEQUENCE [LARGE SCALE GENOMIC DNA]</scope>
    <source>
        <strain evidence="2 3">F390</strain>
    </source>
</reference>
<dbReference type="SUPFAM" id="SSF53448">
    <property type="entry name" value="Nucleotide-diphospho-sugar transferases"/>
    <property type="match status" value="1"/>
</dbReference>
<dbReference type="GO" id="GO:0016779">
    <property type="term" value="F:nucleotidyltransferase activity"/>
    <property type="evidence" value="ECO:0007669"/>
    <property type="project" value="UniProtKB-KW"/>
</dbReference>
<dbReference type="Pfam" id="PF00483">
    <property type="entry name" value="NTP_transferase"/>
    <property type="match status" value="1"/>
</dbReference>
<gene>
    <name evidence="2" type="ORF">RM533_11555</name>
</gene>
<keyword evidence="3" id="KW-1185">Reference proteome</keyword>
<dbReference type="InterPro" id="IPR049577">
    <property type="entry name" value="GMPP_N"/>
</dbReference>
<keyword evidence="2" id="KW-0808">Transferase</keyword>
<dbReference type="Proteomes" id="UP001259803">
    <property type="component" value="Unassembled WGS sequence"/>
</dbReference>